<evidence type="ECO:0000256" key="6">
    <source>
        <dbReference type="ARBA" id="ARBA00022918"/>
    </source>
</evidence>
<proteinExistence type="predicted"/>
<reference evidence="8 9" key="1">
    <citation type="journal article" date="2021" name="Nat. Plants">
        <title>The Taxus genome provides insights into paclitaxel biosynthesis.</title>
        <authorList>
            <person name="Xiong X."/>
            <person name="Gou J."/>
            <person name="Liao Q."/>
            <person name="Li Y."/>
            <person name="Zhou Q."/>
            <person name="Bi G."/>
            <person name="Li C."/>
            <person name="Du R."/>
            <person name="Wang X."/>
            <person name="Sun T."/>
            <person name="Guo L."/>
            <person name="Liang H."/>
            <person name="Lu P."/>
            <person name="Wu Y."/>
            <person name="Zhang Z."/>
            <person name="Ro D.K."/>
            <person name="Shang Y."/>
            <person name="Huang S."/>
            <person name="Yan J."/>
        </authorList>
    </citation>
    <scope>NUCLEOTIDE SEQUENCE [LARGE SCALE GENOMIC DNA]</scope>
    <source>
        <strain evidence="8">Ta-2019</strain>
    </source>
</reference>
<keyword evidence="3" id="KW-0540">Nuclease</keyword>
<dbReference type="PANTHER" id="PTHR37984:SF5">
    <property type="entry name" value="PROTEIN NYNRIN-LIKE"/>
    <property type="match status" value="1"/>
</dbReference>
<comment type="caution">
    <text evidence="8">The sequence shown here is derived from an EMBL/GenBank/DDBJ whole genome shotgun (WGS) entry which is preliminary data.</text>
</comment>
<evidence type="ECO:0000313" key="8">
    <source>
        <dbReference type="EMBL" id="KAH9316779.1"/>
    </source>
</evidence>
<dbReference type="InterPro" id="IPR012337">
    <property type="entry name" value="RNaseH-like_sf"/>
</dbReference>
<dbReference type="FunFam" id="3.30.420.10:FF:000032">
    <property type="entry name" value="Retrovirus-related Pol polyprotein from transposon 297-like Protein"/>
    <property type="match status" value="1"/>
</dbReference>
<keyword evidence="5" id="KW-0378">Hydrolase</keyword>
<dbReference type="EMBL" id="JAHRHJ020000005">
    <property type="protein sequence ID" value="KAH9316779.1"/>
    <property type="molecule type" value="Genomic_DNA"/>
</dbReference>
<dbReference type="GO" id="GO:0003964">
    <property type="term" value="F:RNA-directed DNA polymerase activity"/>
    <property type="evidence" value="ECO:0007669"/>
    <property type="project" value="UniProtKB-KW"/>
</dbReference>
<keyword evidence="4" id="KW-0255">Endonuclease</keyword>
<dbReference type="PANTHER" id="PTHR37984">
    <property type="entry name" value="PROTEIN CBG26694"/>
    <property type="match status" value="1"/>
</dbReference>
<gene>
    <name evidence="8" type="ORF">KI387_044017</name>
</gene>
<dbReference type="InterPro" id="IPR001584">
    <property type="entry name" value="Integrase_cat-core"/>
</dbReference>
<dbReference type="Pfam" id="PF17921">
    <property type="entry name" value="Integrase_H2C2"/>
    <property type="match status" value="1"/>
</dbReference>
<keyword evidence="6" id="KW-0695">RNA-directed DNA polymerase</keyword>
<dbReference type="SUPFAM" id="SSF53098">
    <property type="entry name" value="Ribonuclease H-like"/>
    <property type="match status" value="1"/>
</dbReference>
<dbReference type="InterPro" id="IPR043502">
    <property type="entry name" value="DNA/RNA_pol_sf"/>
</dbReference>
<dbReference type="AlphaFoldDB" id="A0AA38G4R8"/>
<dbReference type="InterPro" id="IPR036397">
    <property type="entry name" value="RNaseH_sf"/>
</dbReference>
<dbReference type="Proteomes" id="UP000824469">
    <property type="component" value="Unassembled WGS sequence"/>
</dbReference>
<feature type="domain" description="Integrase catalytic" evidence="7">
    <location>
        <begin position="272"/>
        <end position="432"/>
    </location>
</feature>
<dbReference type="InterPro" id="IPR041588">
    <property type="entry name" value="Integrase_H2C2"/>
</dbReference>
<accession>A0AA38G4R8</accession>
<dbReference type="Gene3D" id="3.30.420.10">
    <property type="entry name" value="Ribonuclease H-like superfamily/Ribonuclease H"/>
    <property type="match status" value="1"/>
</dbReference>
<dbReference type="InterPro" id="IPR050951">
    <property type="entry name" value="Retrovirus_Pol_polyprotein"/>
</dbReference>
<evidence type="ECO:0000313" key="9">
    <source>
        <dbReference type="Proteomes" id="UP000824469"/>
    </source>
</evidence>
<keyword evidence="2" id="KW-0548">Nucleotidyltransferase</keyword>
<evidence type="ECO:0000256" key="3">
    <source>
        <dbReference type="ARBA" id="ARBA00022722"/>
    </source>
</evidence>
<dbReference type="GO" id="GO:0004519">
    <property type="term" value="F:endonuclease activity"/>
    <property type="evidence" value="ECO:0007669"/>
    <property type="project" value="UniProtKB-KW"/>
</dbReference>
<protein>
    <recommendedName>
        <fullName evidence="7">Integrase catalytic domain-containing protein</fullName>
    </recommendedName>
</protein>
<keyword evidence="9" id="KW-1185">Reference proteome</keyword>
<dbReference type="Gene3D" id="1.10.340.70">
    <property type="match status" value="1"/>
</dbReference>
<organism evidence="8 9">
    <name type="scientific">Taxus chinensis</name>
    <name type="common">Chinese yew</name>
    <name type="synonym">Taxus wallichiana var. chinensis</name>
    <dbReference type="NCBI Taxonomy" id="29808"/>
    <lineage>
        <taxon>Eukaryota</taxon>
        <taxon>Viridiplantae</taxon>
        <taxon>Streptophyta</taxon>
        <taxon>Embryophyta</taxon>
        <taxon>Tracheophyta</taxon>
        <taxon>Spermatophyta</taxon>
        <taxon>Pinopsida</taxon>
        <taxon>Pinidae</taxon>
        <taxon>Conifers II</taxon>
        <taxon>Cupressales</taxon>
        <taxon>Taxaceae</taxon>
        <taxon>Taxus</taxon>
    </lineage>
</organism>
<name>A0AA38G4R8_TAXCH</name>
<dbReference type="GO" id="GO:0003676">
    <property type="term" value="F:nucleic acid binding"/>
    <property type="evidence" value="ECO:0007669"/>
    <property type="project" value="InterPro"/>
</dbReference>
<dbReference type="GO" id="GO:0016787">
    <property type="term" value="F:hydrolase activity"/>
    <property type="evidence" value="ECO:0007669"/>
    <property type="project" value="UniProtKB-KW"/>
</dbReference>
<dbReference type="InterPro" id="IPR041373">
    <property type="entry name" value="RT_RNaseH"/>
</dbReference>
<dbReference type="OMA" id="RNWHETV"/>
<dbReference type="PROSITE" id="PS50994">
    <property type="entry name" value="INTEGRASE"/>
    <property type="match status" value="1"/>
</dbReference>
<dbReference type="SUPFAM" id="SSF56672">
    <property type="entry name" value="DNA/RNA polymerases"/>
    <property type="match status" value="1"/>
</dbReference>
<evidence type="ECO:0000259" key="7">
    <source>
        <dbReference type="PROSITE" id="PS50994"/>
    </source>
</evidence>
<dbReference type="GO" id="GO:0015074">
    <property type="term" value="P:DNA integration"/>
    <property type="evidence" value="ECO:0007669"/>
    <property type="project" value="InterPro"/>
</dbReference>
<dbReference type="Pfam" id="PF00665">
    <property type="entry name" value="rve"/>
    <property type="match status" value="1"/>
</dbReference>
<sequence>MYSYASAHTVSAILMQENGEGIEAPIAFMSCPLKEHELKMSQIEKHAYAVVRAVKHFRYYVLNSHTRVLVPDTAVKSILTQQELGSQRGTWIAKVQEYDLDIKPTKLVRGRGLCQLIAENHAETECEKNQDTSSELPTVLFVSTTDEWYTDIAFFLTYGECPPHLNQKEKRTVKLRSAKYLLWNNAIYKKGIDGVFLRCVDKSQQEKLLESFHSLACGGHFSSSVTAYKILRARYYWPTLFRDSAEWVSKCEACQHFVGRPKLAALPLKPVVIEEPFRQWGIDFIGTLNPASSAGHNYVLTATDYFTKWVEAAPIKQATSEAVCKFLKENIIVRFGVPHKIVADNASNFSSHELTEFCYGFGITLAHSSDYYPQGNGQAESSNKNLVTIIRKLVDENQRNWHKALYDALWADRITPKRAIGMSPFQLLYGIDAEIPISVELPALQLAKAVEDVAFQNSIEKRVMYLTKLEEERIKVVDRIADHQSRVKKIFDKKSKQRDFQIGDLVLLWDKRREQKGMHGKFDSLWKGPFKIHELNGENSFLLSYLDGGLLPLPFSGQHLKLFHH</sequence>
<evidence type="ECO:0000256" key="4">
    <source>
        <dbReference type="ARBA" id="ARBA00022759"/>
    </source>
</evidence>
<keyword evidence="1" id="KW-0808">Transferase</keyword>
<evidence type="ECO:0000256" key="2">
    <source>
        <dbReference type="ARBA" id="ARBA00022695"/>
    </source>
</evidence>
<evidence type="ECO:0000256" key="1">
    <source>
        <dbReference type="ARBA" id="ARBA00022679"/>
    </source>
</evidence>
<dbReference type="Pfam" id="PF17917">
    <property type="entry name" value="RT_RNaseH"/>
    <property type="match status" value="1"/>
</dbReference>
<evidence type="ECO:0000256" key="5">
    <source>
        <dbReference type="ARBA" id="ARBA00022801"/>
    </source>
</evidence>
<dbReference type="Gene3D" id="3.10.20.370">
    <property type="match status" value="1"/>
</dbReference>